<sequence>MKAADPAKEVRSAALNLARSETYTSIPEWMSMPIVELSDFLSDIEEAERKAKKRQK</sequence>
<accession>A0AAX3Y4D7</accession>
<evidence type="ECO:0000313" key="2">
    <source>
        <dbReference type="Proteomes" id="UP001431754"/>
    </source>
</evidence>
<dbReference type="EMBL" id="OQ851295">
    <property type="protein sequence ID" value="WJZ69998.1"/>
    <property type="molecule type" value="Genomic_DNA"/>
</dbReference>
<dbReference type="Proteomes" id="UP001431754">
    <property type="component" value="Segment"/>
</dbReference>
<protein>
    <submittedName>
        <fullName evidence="1">Uncharacterized protein</fullName>
    </submittedName>
</protein>
<name>A0AAX3Y4D7_9CAUD</name>
<gene>
    <name evidence="1" type="ORF">PVP_XSN000019</name>
</gene>
<reference evidence="1" key="1">
    <citation type="submission" date="2023-04" db="EMBL/GenBank/DDBJ databases">
        <title>Virulent bacteriophage PVP-XSN from an Vibrio parahaemolyticus isolate: Characterization and complete genome sequence.</title>
        <authorList>
            <person name="Qi T."/>
            <person name="Lyu S."/>
            <person name="Liu L."/>
            <person name="Guo Q."/>
            <person name="Shen W."/>
            <person name="Han M."/>
            <person name="Xiong F."/>
            <person name="Lou B."/>
            <person name="Xu H."/>
        </authorList>
    </citation>
    <scope>NUCLEOTIDE SEQUENCE</scope>
</reference>
<organism evidence="1 2">
    <name type="scientific">Vibrio phage PVP-XSN</name>
    <dbReference type="NCBI Taxonomy" id="3056214"/>
    <lineage>
        <taxon>Viruses</taxon>
        <taxon>Duplodnaviria</taxon>
        <taxon>Heunggongvirae</taxon>
        <taxon>Uroviricota</taxon>
        <taxon>Caudoviricetes</taxon>
    </lineage>
</organism>
<proteinExistence type="predicted"/>
<evidence type="ECO:0000313" key="1">
    <source>
        <dbReference type="EMBL" id="WJZ69998.1"/>
    </source>
</evidence>